<proteinExistence type="predicted"/>
<keyword evidence="1" id="KW-1133">Transmembrane helix</keyword>
<protein>
    <submittedName>
        <fullName evidence="2">Uncharacterized protein</fullName>
    </submittedName>
</protein>
<dbReference type="Proteomes" id="UP000509302">
    <property type="component" value="Chromosome"/>
</dbReference>
<gene>
    <name evidence="2" type="ORF">HYG79_17270</name>
</gene>
<evidence type="ECO:0000313" key="3">
    <source>
        <dbReference type="Proteomes" id="UP000509302"/>
    </source>
</evidence>
<feature type="transmembrane region" description="Helical" evidence="1">
    <location>
        <begin position="132"/>
        <end position="149"/>
    </location>
</feature>
<keyword evidence="3" id="KW-1185">Reference proteome</keyword>
<evidence type="ECO:0000313" key="2">
    <source>
        <dbReference type="EMBL" id="QLG47030.1"/>
    </source>
</evidence>
<feature type="transmembrane region" description="Helical" evidence="1">
    <location>
        <begin position="54"/>
        <end position="73"/>
    </location>
</feature>
<organism evidence="2 3">
    <name type="scientific">Costertonia aggregata</name>
    <dbReference type="NCBI Taxonomy" id="343403"/>
    <lineage>
        <taxon>Bacteria</taxon>
        <taxon>Pseudomonadati</taxon>
        <taxon>Bacteroidota</taxon>
        <taxon>Flavobacteriia</taxon>
        <taxon>Flavobacteriales</taxon>
        <taxon>Flavobacteriaceae</taxon>
        <taxon>Costertonia</taxon>
    </lineage>
</organism>
<evidence type="ECO:0000256" key="1">
    <source>
        <dbReference type="SAM" id="Phobius"/>
    </source>
</evidence>
<feature type="transmembrane region" description="Helical" evidence="1">
    <location>
        <begin position="12"/>
        <end position="34"/>
    </location>
</feature>
<name>A0A7H9AUB1_9FLAO</name>
<dbReference type="RefSeq" id="WP_179243308.1">
    <property type="nucleotide sequence ID" value="NZ_CP058595.1"/>
</dbReference>
<keyword evidence="1" id="KW-0472">Membrane</keyword>
<sequence>MFIENKLIKTILPFIGITLIICGYLKLSIFYGHFDIEIYNYLEFTEILTLFMPNIIRNIGIIAIAFFIVYLLIGNKDIERNTMLHNAIVESNTFWKRLKLLFKLNPLLAWLSLFVIIISIIYSIWFPEKLESYILSSIVIPAMFFFNILDFEFRRKYKLLNDKKPNSSRSNLAFVIFLFLIYTVNSTYKEIKQVRKTNKKIEFTYQGKSIKTSKQDFYLGQTKNYLFIKNFDKKKVSVYKMSLITEFETYD</sequence>
<feature type="transmembrane region" description="Helical" evidence="1">
    <location>
        <begin position="107"/>
        <end position="126"/>
    </location>
</feature>
<dbReference type="KEGG" id="cagg:HYG79_17270"/>
<dbReference type="AlphaFoldDB" id="A0A7H9AUB1"/>
<reference evidence="2 3" key="1">
    <citation type="journal article" date="2006" name="Int. J. Syst. Evol. Microbiol.">
        <title>Costertonia aggregata gen. nov., sp. nov., a mesophilic marine bacterium of the family Flavobacteriaceae, isolated from a mature biofilm.</title>
        <authorList>
            <person name="Kwon K.K."/>
            <person name="Lee Y.K."/>
            <person name="Lee H.K."/>
        </authorList>
    </citation>
    <scope>NUCLEOTIDE SEQUENCE [LARGE SCALE GENOMIC DNA]</scope>
    <source>
        <strain evidence="2 3">KCCM 42265</strain>
    </source>
</reference>
<keyword evidence="1" id="KW-0812">Transmembrane</keyword>
<dbReference type="EMBL" id="CP058595">
    <property type="protein sequence ID" value="QLG47030.1"/>
    <property type="molecule type" value="Genomic_DNA"/>
</dbReference>
<feature type="transmembrane region" description="Helical" evidence="1">
    <location>
        <begin position="170"/>
        <end position="188"/>
    </location>
</feature>
<accession>A0A7H9AUB1</accession>